<dbReference type="Gene3D" id="1.25.40.10">
    <property type="entry name" value="Tetratricopeptide repeat domain"/>
    <property type="match status" value="1"/>
</dbReference>
<dbReference type="AlphaFoldDB" id="A0A0P1EGD6"/>
<protein>
    <submittedName>
        <fullName evidence="1">Uncharacterized protein</fullName>
    </submittedName>
</protein>
<evidence type="ECO:0000313" key="1">
    <source>
        <dbReference type="EMBL" id="CUH48745.1"/>
    </source>
</evidence>
<dbReference type="EMBL" id="CYPU01000043">
    <property type="protein sequence ID" value="CUH48745.1"/>
    <property type="molecule type" value="Genomic_DNA"/>
</dbReference>
<dbReference type="Proteomes" id="UP000050783">
    <property type="component" value="Unassembled WGS sequence"/>
</dbReference>
<dbReference type="InterPro" id="IPR011990">
    <property type="entry name" value="TPR-like_helical_dom_sf"/>
</dbReference>
<proteinExistence type="predicted"/>
<organism evidence="1 2">
    <name type="scientific">Ruegeria atlantica</name>
    <dbReference type="NCBI Taxonomy" id="81569"/>
    <lineage>
        <taxon>Bacteria</taxon>
        <taxon>Pseudomonadati</taxon>
        <taxon>Pseudomonadota</taxon>
        <taxon>Alphaproteobacteria</taxon>
        <taxon>Rhodobacterales</taxon>
        <taxon>Roseobacteraceae</taxon>
        <taxon>Ruegeria</taxon>
    </lineage>
</organism>
<reference evidence="1 2" key="1">
    <citation type="submission" date="2015-09" db="EMBL/GenBank/DDBJ databases">
        <authorList>
            <consortium name="Swine Surveillance"/>
        </authorList>
    </citation>
    <scope>NUCLEOTIDE SEQUENCE [LARGE SCALE GENOMIC DNA]</scope>
    <source>
        <strain evidence="1 2">CECT 4292</strain>
    </source>
</reference>
<gene>
    <name evidence="1" type="ORF">RUA4292_02934</name>
</gene>
<dbReference type="GeneID" id="55494117"/>
<evidence type="ECO:0000313" key="2">
    <source>
        <dbReference type="Proteomes" id="UP000050783"/>
    </source>
</evidence>
<sequence length="527" mass="58554">MLVSLYGAVDPEVYFLAFKVTREEILEELERIVGSKDFAASKRTRMFFEHLVKSEIDGKGEELHGTALAMDVFGRGVDFDPNTDPVVRTEAVKLRKALSYYYLTSGGEDRVEISVPKGRYRPTFRFRELETTNATLTDLQLLRLPTLGIRSFSGSDTERAIFFRNGLPEEIALELARFGHIRVLTGFRAENSKVGGQEDCKSLESCDYILGGTVREDGECLRVIVQLKRRETGALLWSERKDIYLSHANVFKTQEDIAKHCAIYIADAYGFVATDIERNVQTRPASDSNVYQALLAFHSHLRTNRVSSLSQMMELCKLAVANNPTSGLAHALLAFGHVEEVSVGQQRLKSVIEDGRTHAEKALALEPQCQEALVAAAIYAQLDGDEPRFLQLVDAGIRANTNGNLLLAVAGGWIALAGDPKKGIELVRKATDANPVLPTWTKITLCLKDVESGDYKAASEKLRQLDVRHSVSDRLIVSAVHSLAGETERARAQLPQLNGDFTIEEYLNDLPYAPRVIEMIRTGLKLL</sequence>
<dbReference type="RefSeq" id="WP_058278265.1">
    <property type="nucleotide sequence ID" value="NZ_CYPU01000043.1"/>
</dbReference>
<dbReference type="OrthoDB" id="54411at2"/>
<name>A0A0P1EGD6_9RHOB</name>
<accession>A0A0P1EGD6</accession>